<accession>A0A9N9IZH5</accession>
<evidence type="ECO:0000313" key="1">
    <source>
        <dbReference type="EMBL" id="CAG8757329.1"/>
    </source>
</evidence>
<sequence>MISDNNKSLLVKEINISTGAISKNKLETVNKDNNISKKVKSLLKKEIDEP</sequence>
<proteinExistence type="predicted"/>
<dbReference type="Proteomes" id="UP000789342">
    <property type="component" value="Unassembled WGS sequence"/>
</dbReference>
<organism evidence="1 2">
    <name type="scientific">Acaulospora morrowiae</name>
    <dbReference type="NCBI Taxonomy" id="94023"/>
    <lineage>
        <taxon>Eukaryota</taxon>
        <taxon>Fungi</taxon>
        <taxon>Fungi incertae sedis</taxon>
        <taxon>Mucoromycota</taxon>
        <taxon>Glomeromycotina</taxon>
        <taxon>Glomeromycetes</taxon>
        <taxon>Diversisporales</taxon>
        <taxon>Acaulosporaceae</taxon>
        <taxon>Acaulospora</taxon>
    </lineage>
</organism>
<name>A0A9N9IZH5_9GLOM</name>
<dbReference type="EMBL" id="CAJVPV010038826">
    <property type="protein sequence ID" value="CAG8757329.1"/>
    <property type="molecule type" value="Genomic_DNA"/>
</dbReference>
<gene>
    <name evidence="1" type="ORF">AMORRO_LOCUS15687</name>
</gene>
<evidence type="ECO:0000313" key="2">
    <source>
        <dbReference type="Proteomes" id="UP000789342"/>
    </source>
</evidence>
<comment type="caution">
    <text evidence="1">The sequence shown here is derived from an EMBL/GenBank/DDBJ whole genome shotgun (WGS) entry which is preliminary data.</text>
</comment>
<reference evidence="1" key="1">
    <citation type="submission" date="2021-06" db="EMBL/GenBank/DDBJ databases">
        <authorList>
            <person name="Kallberg Y."/>
            <person name="Tangrot J."/>
            <person name="Rosling A."/>
        </authorList>
    </citation>
    <scope>NUCLEOTIDE SEQUENCE</scope>
    <source>
        <strain evidence="1">CL551</strain>
    </source>
</reference>
<keyword evidence="2" id="KW-1185">Reference proteome</keyword>
<dbReference type="AlphaFoldDB" id="A0A9N9IZH5"/>
<feature type="non-terminal residue" evidence="1">
    <location>
        <position position="50"/>
    </location>
</feature>
<protein>
    <submittedName>
        <fullName evidence="1">3640_t:CDS:1</fullName>
    </submittedName>
</protein>